<feature type="compositionally biased region" description="Polar residues" evidence="1">
    <location>
        <begin position="7"/>
        <end position="18"/>
    </location>
</feature>
<sequence>MVCSIGVRTTSASDSGTAHHNARQKPHQTGLGELRRLTPRRNGMIDTLDPLNPPTEPNPIGQNQQIGPIQSLSPMPKRIRKPPA</sequence>
<gene>
    <name evidence="2" type="ORF">PIB30_012270</name>
</gene>
<dbReference type="Proteomes" id="UP001341840">
    <property type="component" value="Unassembled WGS sequence"/>
</dbReference>
<reference evidence="2 3" key="1">
    <citation type="journal article" date="2023" name="Plants (Basel)">
        <title>Bridging the Gap: Combining Genomics and Transcriptomics Approaches to Understand Stylosanthes scabra, an Orphan Legume from the Brazilian Caatinga.</title>
        <authorList>
            <person name="Ferreira-Neto J.R.C."/>
            <person name="da Silva M.D."/>
            <person name="Binneck E."/>
            <person name="de Melo N.F."/>
            <person name="da Silva R.H."/>
            <person name="de Melo A.L.T.M."/>
            <person name="Pandolfi V."/>
            <person name="Bustamante F.O."/>
            <person name="Brasileiro-Vidal A.C."/>
            <person name="Benko-Iseppon A.M."/>
        </authorList>
    </citation>
    <scope>NUCLEOTIDE SEQUENCE [LARGE SCALE GENOMIC DNA]</scope>
    <source>
        <tissue evidence="2">Leaves</tissue>
    </source>
</reference>
<organism evidence="2 3">
    <name type="scientific">Stylosanthes scabra</name>
    <dbReference type="NCBI Taxonomy" id="79078"/>
    <lineage>
        <taxon>Eukaryota</taxon>
        <taxon>Viridiplantae</taxon>
        <taxon>Streptophyta</taxon>
        <taxon>Embryophyta</taxon>
        <taxon>Tracheophyta</taxon>
        <taxon>Spermatophyta</taxon>
        <taxon>Magnoliopsida</taxon>
        <taxon>eudicotyledons</taxon>
        <taxon>Gunneridae</taxon>
        <taxon>Pentapetalae</taxon>
        <taxon>rosids</taxon>
        <taxon>fabids</taxon>
        <taxon>Fabales</taxon>
        <taxon>Fabaceae</taxon>
        <taxon>Papilionoideae</taxon>
        <taxon>50 kb inversion clade</taxon>
        <taxon>dalbergioids sensu lato</taxon>
        <taxon>Dalbergieae</taxon>
        <taxon>Pterocarpus clade</taxon>
        <taxon>Stylosanthes</taxon>
    </lineage>
</organism>
<feature type="compositionally biased region" description="Low complexity" evidence="1">
    <location>
        <begin position="58"/>
        <end position="70"/>
    </location>
</feature>
<protein>
    <submittedName>
        <fullName evidence="2">Uncharacterized protein</fullName>
    </submittedName>
</protein>
<feature type="region of interest" description="Disordered" evidence="1">
    <location>
        <begin position="1"/>
        <end position="29"/>
    </location>
</feature>
<accession>A0ABU6X4C7</accession>
<evidence type="ECO:0000256" key="1">
    <source>
        <dbReference type="SAM" id="MobiDB-lite"/>
    </source>
</evidence>
<comment type="caution">
    <text evidence="2">The sequence shown here is derived from an EMBL/GenBank/DDBJ whole genome shotgun (WGS) entry which is preliminary data.</text>
</comment>
<proteinExistence type="predicted"/>
<evidence type="ECO:0000313" key="2">
    <source>
        <dbReference type="EMBL" id="MED6192666.1"/>
    </source>
</evidence>
<feature type="region of interest" description="Disordered" evidence="1">
    <location>
        <begin position="43"/>
        <end position="84"/>
    </location>
</feature>
<name>A0ABU6X4C7_9FABA</name>
<dbReference type="EMBL" id="JASCZI010211479">
    <property type="protein sequence ID" value="MED6192666.1"/>
    <property type="molecule type" value="Genomic_DNA"/>
</dbReference>
<evidence type="ECO:0000313" key="3">
    <source>
        <dbReference type="Proteomes" id="UP001341840"/>
    </source>
</evidence>
<keyword evidence="3" id="KW-1185">Reference proteome</keyword>